<evidence type="ECO:0000313" key="3">
    <source>
        <dbReference type="Proteomes" id="UP001142055"/>
    </source>
</evidence>
<sequence length="329" mass="38042">MRAITADFKERIVIAPEDVIPKSSWFKFVKCSLLTTLTLLIVFAIIMMLVAESLVKNHDKDSLTIGIISLIGIIIFLLGIISIMKEHIPLILTFSVSMIIYLLVFMYSRVITSPGLIILRTFIILLLAIGAFYFCIVIRDWREIQISRLNQRLIRDAQLMEYNKNVMGNYHLNGYHQSMNNNRPIGNDRSPTAAIMSPMYTDPNNVAVHYAPHNVNQQYELQSHLMNHPSNRQSVYLHGGQSRVQQHQHQPMRHPNRMDQPVRGTSMSPIQSTRYQMNVNQTPNPYIMVDDEDENPYAQIVEPPIRTRSIRQHQQTNIRVYAPNDSNRY</sequence>
<feature type="transmembrane region" description="Helical" evidence="1">
    <location>
        <begin position="90"/>
        <end position="111"/>
    </location>
</feature>
<feature type="transmembrane region" description="Helical" evidence="1">
    <location>
        <begin position="31"/>
        <end position="51"/>
    </location>
</feature>
<dbReference type="Proteomes" id="UP001142055">
    <property type="component" value="Chromosome 3"/>
</dbReference>
<name>A0A9Q0M3V3_BLOTA</name>
<feature type="transmembrane region" description="Helical" evidence="1">
    <location>
        <begin position="63"/>
        <end position="83"/>
    </location>
</feature>
<accession>A0A9Q0M3V3</accession>
<keyword evidence="3" id="KW-1185">Reference proteome</keyword>
<keyword evidence="1" id="KW-0812">Transmembrane</keyword>
<reference evidence="2" key="1">
    <citation type="submission" date="2022-12" db="EMBL/GenBank/DDBJ databases">
        <title>Genome assemblies of Blomia tropicalis.</title>
        <authorList>
            <person name="Cui Y."/>
        </authorList>
    </citation>
    <scope>NUCLEOTIDE SEQUENCE</scope>
    <source>
        <tissue evidence="2">Adult mites</tissue>
    </source>
</reference>
<feature type="transmembrane region" description="Helical" evidence="1">
    <location>
        <begin position="117"/>
        <end position="138"/>
    </location>
</feature>
<organism evidence="2 3">
    <name type="scientific">Blomia tropicalis</name>
    <name type="common">Mite</name>
    <dbReference type="NCBI Taxonomy" id="40697"/>
    <lineage>
        <taxon>Eukaryota</taxon>
        <taxon>Metazoa</taxon>
        <taxon>Ecdysozoa</taxon>
        <taxon>Arthropoda</taxon>
        <taxon>Chelicerata</taxon>
        <taxon>Arachnida</taxon>
        <taxon>Acari</taxon>
        <taxon>Acariformes</taxon>
        <taxon>Sarcoptiformes</taxon>
        <taxon>Astigmata</taxon>
        <taxon>Glycyphagoidea</taxon>
        <taxon>Echimyopodidae</taxon>
        <taxon>Blomia</taxon>
    </lineage>
</organism>
<dbReference type="AlphaFoldDB" id="A0A9Q0M3V3"/>
<dbReference type="EMBL" id="JAPWDV010000003">
    <property type="protein sequence ID" value="KAJ6217392.1"/>
    <property type="molecule type" value="Genomic_DNA"/>
</dbReference>
<keyword evidence="1" id="KW-1133">Transmembrane helix</keyword>
<protein>
    <submittedName>
        <fullName evidence="2">Uncharacterized protein</fullName>
    </submittedName>
</protein>
<evidence type="ECO:0000313" key="2">
    <source>
        <dbReference type="EMBL" id="KAJ6217392.1"/>
    </source>
</evidence>
<keyword evidence="1" id="KW-0472">Membrane</keyword>
<comment type="caution">
    <text evidence="2">The sequence shown here is derived from an EMBL/GenBank/DDBJ whole genome shotgun (WGS) entry which is preliminary data.</text>
</comment>
<evidence type="ECO:0000256" key="1">
    <source>
        <dbReference type="SAM" id="Phobius"/>
    </source>
</evidence>
<gene>
    <name evidence="2" type="ORF">RDWZM_008549</name>
</gene>
<proteinExistence type="predicted"/>